<dbReference type="InterPro" id="IPR036179">
    <property type="entry name" value="Ig-like_dom_sf"/>
</dbReference>
<dbReference type="EMBL" id="JAZDUA010000899">
    <property type="protein sequence ID" value="KAK7788913.1"/>
    <property type="molecule type" value="Genomic_DNA"/>
</dbReference>
<keyword evidence="3" id="KW-1015">Disulfide bond</keyword>
<dbReference type="InterPro" id="IPR003598">
    <property type="entry name" value="Ig_sub2"/>
</dbReference>
<accession>A0AAN9V3K3</accession>
<keyword evidence="7" id="KW-1185">Reference proteome</keyword>
<evidence type="ECO:0000256" key="3">
    <source>
        <dbReference type="ARBA" id="ARBA00023157"/>
    </source>
</evidence>
<reference evidence="6 7" key="1">
    <citation type="submission" date="2024-03" db="EMBL/GenBank/DDBJ databases">
        <title>The genome assembly and annotation of the cricket Gryllus longicercus Weissman &amp; Gray.</title>
        <authorList>
            <person name="Szrajer S."/>
            <person name="Gray D."/>
            <person name="Ylla G."/>
        </authorList>
    </citation>
    <scope>NUCLEOTIDE SEQUENCE [LARGE SCALE GENOMIC DNA]</scope>
    <source>
        <strain evidence="6">DAG 2021-001</strain>
        <tissue evidence="6">Whole body minus gut</tissue>
    </source>
</reference>
<name>A0AAN9V3K3_9ORTH</name>
<comment type="caution">
    <text evidence="6">The sequence shown here is derived from an EMBL/GenBank/DDBJ whole genome shotgun (WGS) entry which is preliminary data.</text>
</comment>
<sequence length="255" mass="28231">MLYIFSKTLRSVAVDSFSNDSLTLIKLDRKQMGAYLCIASNEVPPAVSKRITLNINFAPVIKVPNQLLGAPLGTDVQLECYVEAFPNTINYWVKNRGEMLLDGRKHFIEEERSSYRVHLKLTIKSFSKRDLGTYMCVSTNSLGHADGTIRLYEIKVPTRMTTETTERMVTPSTIEATTPRSISEMSNEVFVTTIAPLQAVMEDSAHDHSATVRDMPNELTVNSGARRAAARRNHASAAATLLAPLLALLLACAVR</sequence>
<dbReference type="InterPro" id="IPR051170">
    <property type="entry name" value="Neural/epithelial_adhesion"/>
</dbReference>
<keyword evidence="2" id="KW-0677">Repeat</keyword>
<gene>
    <name evidence="6" type="ORF">R5R35_007350</name>
</gene>
<dbReference type="InterPro" id="IPR007110">
    <property type="entry name" value="Ig-like_dom"/>
</dbReference>
<evidence type="ECO:0000313" key="6">
    <source>
        <dbReference type="EMBL" id="KAK7788913.1"/>
    </source>
</evidence>
<keyword evidence="4" id="KW-0393">Immunoglobulin domain</keyword>
<dbReference type="PROSITE" id="PS50835">
    <property type="entry name" value="IG_LIKE"/>
    <property type="match status" value="1"/>
</dbReference>
<dbReference type="PANTHER" id="PTHR12231:SF105">
    <property type="entry name" value="LACHESIN-LIKE PROTEIN"/>
    <property type="match status" value="1"/>
</dbReference>
<dbReference type="InterPro" id="IPR013783">
    <property type="entry name" value="Ig-like_fold"/>
</dbReference>
<evidence type="ECO:0000256" key="4">
    <source>
        <dbReference type="ARBA" id="ARBA00023319"/>
    </source>
</evidence>
<protein>
    <recommendedName>
        <fullName evidence="5">Ig-like domain-containing protein</fullName>
    </recommendedName>
</protein>
<dbReference type="PANTHER" id="PTHR12231">
    <property type="entry name" value="CTX-RELATED TYPE I TRANSMEMBRANE PROTEIN"/>
    <property type="match status" value="1"/>
</dbReference>
<dbReference type="InterPro" id="IPR003599">
    <property type="entry name" value="Ig_sub"/>
</dbReference>
<evidence type="ECO:0000256" key="2">
    <source>
        <dbReference type="ARBA" id="ARBA00022737"/>
    </source>
</evidence>
<organism evidence="6 7">
    <name type="scientific">Gryllus longicercus</name>
    <dbReference type="NCBI Taxonomy" id="2509291"/>
    <lineage>
        <taxon>Eukaryota</taxon>
        <taxon>Metazoa</taxon>
        <taxon>Ecdysozoa</taxon>
        <taxon>Arthropoda</taxon>
        <taxon>Hexapoda</taxon>
        <taxon>Insecta</taxon>
        <taxon>Pterygota</taxon>
        <taxon>Neoptera</taxon>
        <taxon>Polyneoptera</taxon>
        <taxon>Orthoptera</taxon>
        <taxon>Ensifera</taxon>
        <taxon>Gryllidea</taxon>
        <taxon>Grylloidea</taxon>
        <taxon>Gryllidae</taxon>
        <taxon>Gryllinae</taxon>
        <taxon>Gryllus</taxon>
    </lineage>
</organism>
<dbReference type="SMART" id="SM00408">
    <property type="entry name" value="IGc2"/>
    <property type="match status" value="1"/>
</dbReference>
<evidence type="ECO:0000256" key="1">
    <source>
        <dbReference type="ARBA" id="ARBA00022729"/>
    </source>
</evidence>
<evidence type="ECO:0000259" key="5">
    <source>
        <dbReference type="PROSITE" id="PS50835"/>
    </source>
</evidence>
<dbReference type="Gene3D" id="2.60.40.10">
    <property type="entry name" value="Immunoglobulins"/>
    <property type="match status" value="2"/>
</dbReference>
<keyword evidence="1" id="KW-0732">Signal</keyword>
<dbReference type="Proteomes" id="UP001378592">
    <property type="component" value="Unassembled WGS sequence"/>
</dbReference>
<dbReference type="InterPro" id="IPR013098">
    <property type="entry name" value="Ig_I-set"/>
</dbReference>
<dbReference type="SUPFAM" id="SSF48726">
    <property type="entry name" value="Immunoglobulin"/>
    <property type="match status" value="2"/>
</dbReference>
<dbReference type="GO" id="GO:0043005">
    <property type="term" value="C:neuron projection"/>
    <property type="evidence" value="ECO:0007669"/>
    <property type="project" value="TreeGrafter"/>
</dbReference>
<feature type="domain" description="Ig-like" evidence="5">
    <location>
        <begin position="59"/>
        <end position="152"/>
    </location>
</feature>
<proteinExistence type="predicted"/>
<dbReference type="AlphaFoldDB" id="A0AAN9V3K3"/>
<dbReference type="Pfam" id="PF07679">
    <property type="entry name" value="I-set"/>
    <property type="match status" value="1"/>
</dbReference>
<dbReference type="SMART" id="SM00409">
    <property type="entry name" value="IG"/>
    <property type="match status" value="1"/>
</dbReference>
<evidence type="ECO:0000313" key="7">
    <source>
        <dbReference type="Proteomes" id="UP001378592"/>
    </source>
</evidence>